<dbReference type="SUPFAM" id="SSF52799">
    <property type="entry name" value="(Phosphotyrosine protein) phosphatases II"/>
    <property type="match status" value="1"/>
</dbReference>
<dbReference type="PANTHER" id="PTHR31126">
    <property type="entry name" value="TYROSINE-PROTEIN PHOSPHATASE"/>
    <property type="match status" value="1"/>
</dbReference>
<comment type="caution">
    <text evidence="3">The sequence shown here is derived from an EMBL/GenBank/DDBJ whole genome shotgun (WGS) entry which is preliminary data.</text>
</comment>
<protein>
    <recommendedName>
        <fullName evidence="2">Tyrosine specific protein phosphatases domain-containing protein</fullName>
    </recommendedName>
</protein>
<organism evidence="3 4">
    <name type="scientific">Microbacterium binotii</name>
    <dbReference type="NCBI Taxonomy" id="462710"/>
    <lineage>
        <taxon>Bacteria</taxon>
        <taxon>Bacillati</taxon>
        <taxon>Actinomycetota</taxon>
        <taxon>Actinomycetes</taxon>
        <taxon>Micrococcales</taxon>
        <taxon>Microbacteriaceae</taxon>
        <taxon>Microbacterium</taxon>
    </lineage>
</organism>
<dbReference type="InterPro" id="IPR000387">
    <property type="entry name" value="Tyr_Pase_dom"/>
</dbReference>
<evidence type="ECO:0000313" key="4">
    <source>
        <dbReference type="Proteomes" id="UP001500274"/>
    </source>
</evidence>
<dbReference type="Gene3D" id="3.90.190.10">
    <property type="entry name" value="Protein tyrosine phosphatase superfamily"/>
    <property type="match status" value="1"/>
</dbReference>
<reference evidence="3 4" key="1">
    <citation type="journal article" date="2019" name="Int. J. Syst. Evol. Microbiol.">
        <title>The Global Catalogue of Microorganisms (GCM) 10K type strain sequencing project: providing services to taxonomists for standard genome sequencing and annotation.</title>
        <authorList>
            <consortium name="The Broad Institute Genomics Platform"/>
            <consortium name="The Broad Institute Genome Sequencing Center for Infectious Disease"/>
            <person name="Wu L."/>
            <person name="Ma J."/>
        </authorList>
    </citation>
    <scope>NUCLEOTIDE SEQUENCE [LARGE SCALE GENOMIC DNA]</scope>
    <source>
        <strain evidence="3 4">JCM 16365</strain>
    </source>
</reference>
<dbReference type="RefSeq" id="WP_344226016.1">
    <property type="nucleotide sequence ID" value="NZ_BAAARI010000001.1"/>
</dbReference>
<evidence type="ECO:0000256" key="1">
    <source>
        <dbReference type="ARBA" id="ARBA00009580"/>
    </source>
</evidence>
<gene>
    <name evidence="3" type="ORF">GCM10009862_02060</name>
</gene>
<dbReference type="PANTHER" id="PTHR31126:SF1">
    <property type="entry name" value="TYROSINE SPECIFIC PROTEIN PHOSPHATASES DOMAIN-CONTAINING PROTEIN"/>
    <property type="match status" value="1"/>
</dbReference>
<proteinExistence type="inferred from homology"/>
<comment type="similarity">
    <text evidence="1">Belongs to the protein-tyrosine phosphatase family.</text>
</comment>
<dbReference type="Proteomes" id="UP001500274">
    <property type="component" value="Unassembled WGS sequence"/>
</dbReference>
<evidence type="ECO:0000259" key="2">
    <source>
        <dbReference type="PROSITE" id="PS50056"/>
    </source>
</evidence>
<keyword evidence="4" id="KW-1185">Reference proteome</keyword>
<dbReference type="Pfam" id="PF13350">
    <property type="entry name" value="Y_phosphatase3"/>
    <property type="match status" value="1"/>
</dbReference>
<feature type="domain" description="Tyrosine specific protein phosphatases" evidence="2">
    <location>
        <begin position="109"/>
        <end position="153"/>
    </location>
</feature>
<dbReference type="PROSITE" id="PS00383">
    <property type="entry name" value="TYR_PHOSPHATASE_1"/>
    <property type="match status" value="1"/>
</dbReference>
<accession>A0ABN3P7Y4</accession>
<dbReference type="InterPro" id="IPR026893">
    <property type="entry name" value="Tyr/Ser_Pase_IphP-type"/>
</dbReference>
<dbReference type="PROSITE" id="PS50056">
    <property type="entry name" value="TYR_PHOSPHATASE_2"/>
    <property type="match status" value="1"/>
</dbReference>
<name>A0ABN3P7Y4_9MICO</name>
<dbReference type="InterPro" id="IPR029021">
    <property type="entry name" value="Prot-tyrosine_phosphatase-like"/>
</dbReference>
<dbReference type="InterPro" id="IPR016130">
    <property type="entry name" value="Tyr_Pase_AS"/>
</dbReference>
<dbReference type="EMBL" id="BAAARI010000001">
    <property type="protein sequence ID" value="GAA2566974.1"/>
    <property type="molecule type" value="Genomic_DNA"/>
</dbReference>
<sequence length="239" mass="25282">MSEPGGLIAGAVNFRDIGGLPAGGRTTRSGVLFRSGNLARLDEGTRRRISGLGLRRIVDLRDDDEVRTDPTFLGADAPETVRVPLFLGSVASFFVEDVSLTEMYDRLIDDAAPALATVARAVVEEQPVLVHCTVGKDRTGVSIALILAAAGVDEDAIVADYARTAASLPAARNRQVVAWLRAAHPEARHAVELATASPAPVMRALLSRLRAQYGSAGDYLSAAGVGDAELVEMRRILIA</sequence>
<evidence type="ECO:0000313" key="3">
    <source>
        <dbReference type="EMBL" id="GAA2566974.1"/>
    </source>
</evidence>